<feature type="region of interest" description="Disordered" evidence="2">
    <location>
        <begin position="20"/>
        <end position="163"/>
    </location>
</feature>
<feature type="compositionally biased region" description="Basic and acidic residues" evidence="2">
    <location>
        <begin position="430"/>
        <end position="446"/>
    </location>
</feature>
<feature type="compositionally biased region" description="Basic and acidic residues" evidence="2">
    <location>
        <begin position="119"/>
        <end position="132"/>
    </location>
</feature>
<dbReference type="EMBL" id="CM014078">
    <property type="protein sequence ID" value="TKS66192.1"/>
    <property type="molecule type" value="Genomic_DNA"/>
</dbReference>
<feature type="compositionally biased region" description="Basic and acidic residues" evidence="2">
    <location>
        <begin position="20"/>
        <end position="34"/>
    </location>
</feature>
<dbReference type="PROSITE" id="PS50005">
    <property type="entry name" value="TPR"/>
    <property type="match status" value="2"/>
</dbReference>
<dbReference type="AlphaFoldDB" id="A0A4V6ALZ9"/>
<feature type="repeat" description="TPR" evidence="1">
    <location>
        <begin position="259"/>
        <end position="292"/>
    </location>
</feature>
<evidence type="ECO:0000256" key="1">
    <source>
        <dbReference type="PROSITE-ProRule" id="PRU00339"/>
    </source>
</evidence>
<dbReference type="InterPro" id="IPR039340">
    <property type="entry name" value="Tfc4/TFIIIC-102/Sfc4"/>
</dbReference>
<reference evidence="3 4" key="1">
    <citation type="submission" date="2019-01" db="EMBL/GenBank/DDBJ databases">
        <title>Genome Assembly of Collichthys lucidus.</title>
        <authorList>
            <person name="Cai M."/>
            <person name="Xiao S."/>
        </authorList>
    </citation>
    <scope>NUCLEOTIDE SEQUENCE [LARGE SCALE GENOMIC DNA]</scope>
    <source>
        <strain evidence="3">JT15FE1705JMU</strain>
        <tissue evidence="3">Muscle</tissue>
    </source>
</reference>
<dbReference type="PANTHER" id="PTHR23082:SF0">
    <property type="entry name" value="GENERAL TRANSCRIPTION FACTOR 3C POLYPEPTIDE 3"/>
    <property type="match status" value="1"/>
</dbReference>
<dbReference type="FunFam" id="1.25.40.10:FF:000155">
    <property type="entry name" value="General transcription factor 3C polypeptide 3"/>
    <property type="match status" value="1"/>
</dbReference>
<proteinExistence type="predicted"/>
<protein>
    <submittedName>
        <fullName evidence="3">General transcription factor 3C polypeptide 3</fullName>
    </submittedName>
</protein>
<dbReference type="GO" id="GO:0006383">
    <property type="term" value="P:transcription by RNA polymerase III"/>
    <property type="evidence" value="ECO:0007669"/>
    <property type="project" value="InterPro"/>
</dbReference>
<evidence type="ECO:0000313" key="4">
    <source>
        <dbReference type="Proteomes" id="UP000298787"/>
    </source>
</evidence>
<dbReference type="STRING" id="240159.A0A4V6ALZ9"/>
<dbReference type="SMART" id="SM00028">
    <property type="entry name" value="TPR"/>
    <property type="match status" value="7"/>
</dbReference>
<organism evidence="3 4">
    <name type="scientific">Collichthys lucidus</name>
    <name type="common">Big head croaker</name>
    <name type="synonym">Sciaena lucida</name>
    <dbReference type="NCBI Taxonomy" id="240159"/>
    <lineage>
        <taxon>Eukaryota</taxon>
        <taxon>Metazoa</taxon>
        <taxon>Chordata</taxon>
        <taxon>Craniata</taxon>
        <taxon>Vertebrata</taxon>
        <taxon>Euteleostomi</taxon>
        <taxon>Actinopterygii</taxon>
        <taxon>Neopterygii</taxon>
        <taxon>Teleostei</taxon>
        <taxon>Neoteleostei</taxon>
        <taxon>Acanthomorphata</taxon>
        <taxon>Eupercaria</taxon>
        <taxon>Sciaenidae</taxon>
        <taxon>Collichthys</taxon>
    </lineage>
</organism>
<evidence type="ECO:0000313" key="3">
    <source>
        <dbReference type="EMBL" id="TKS66192.1"/>
    </source>
</evidence>
<dbReference type="Pfam" id="PF13181">
    <property type="entry name" value="TPR_8"/>
    <property type="match status" value="3"/>
</dbReference>
<dbReference type="InterPro" id="IPR019734">
    <property type="entry name" value="TPR_rpt"/>
</dbReference>
<dbReference type="Gene3D" id="1.25.40.10">
    <property type="entry name" value="Tetratricopeptide repeat domain"/>
    <property type="match status" value="3"/>
</dbReference>
<dbReference type="InterPro" id="IPR011990">
    <property type="entry name" value="TPR-like_helical_dom_sf"/>
</dbReference>
<feature type="region of interest" description="Disordered" evidence="2">
    <location>
        <begin position="403"/>
        <end position="446"/>
    </location>
</feature>
<dbReference type="Proteomes" id="UP000298787">
    <property type="component" value="Chromosome 1"/>
</dbReference>
<evidence type="ECO:0000256" key="2">
    <source>
        <dbReference type="SAM" id="MobiDB-lite"/>
    </source>
</evidence>
<gene>
    <name evidence="3" type="ORF">D9C73_000248</name>
</gene>
<feature type="repeat" description="TPR" evidence="1">
    <location>
        <begin position="893"/>
        <end position="926"/>
    </location>
</feature>
<sequence>MSGFSAELIDYLEGRITFEEFDKRRDERRAKESEEVAEEDVEEEEEEDAQPSTSAQVPGKLGKQEGVSPGVQLAFASMLGETPEPPSSEEEEEEEEEDSMSYVDDEDDKDYKVDEEEEGGKVEAEAEVTEKKQRGRGKGGKGRGRRKRKDEDDDDEDPTVGDVFALEMELDRENKKMMRERRHRSKLPRALRGLMGEANIRYARGEKEDAILMCMEIIRQAPLAYEPFSTLAMIYEDDEDMDKALQFGLIAAHLNPSDCEEWIKLAEMSLEQDNIRQAIVCYTKAIKYDPTNVRYLWERSSLHMRLGEHKHCMDGYRRILSLLPLEDGEHFMQLSKDMAKSYYESNDFASALGVVEDALARHPSLVSDDFINMAAELYIGNRHYNKALQVLVQFEVVTLVRDESKSDSEAPTKEEKGAEKTTEEEDEEEEKKNKEGTKSKTVEEVASEENGKIKDVQVPDSVPVDLRAKLMVCLIHLHVYTPLEGLVSSLMEQSPEEIGDLYLDVGEAYLEEGEYMSALPLLSALVISEKYNLAVVWLRHAECLKALGHMEVAAESYTKVVEMAPLHLEARLSLATLQQQLGKPECALKALESMYDSETLAQDSSAVQKELKLLLHRSTLLKTQGQTQDYLDAMISMISMLLKVAMQRAKVCVRSVIVSGKSHLRLVKVKDMVAEIADHEAAYLANTGMNIHAQNISKTNVLSKEDWWQLLVSCVLTLCEVKRYEEAELLVESAMEFYSFYDNKPKRKELEFFGLSATILDHNHYKAYNYIRLMLMENVDLPQLWNIFNQLTITSEHQRHHRFCLRLLLKHPDNHALCVLCGHNAMVSGSFKHALGQYVQAFQTHPNNPLHSLCVGLTFFHMASQKYVGKRHTLVLQGFSFLWRYVELRGECQESMYNLGRALHQMGLTHLAIHYYQKALTLPAQKLEGMPDDQVDLKREIAFNLSLLYQASGNVEMARQLINTHCIV</sequence>
<dbReference type="PANTHER" id="PTHR23082">
    <property type="entry name" value="TRANSCRIPTION INITIATION FACTOR IIIC TFIIIC , POLYPEPTIDE 3-RELATED"/>
    <property type="match status" value="1"/>
</dbReference>
<feature type="compositionally biased region" description="Acidic residues" evidence="2">
    <location>
        <begin position="87"/>
        <end position="118"/>
    </location>
</feature>
<dbReference type="GO" id="GO:0000127">
    <property type="term" value="C:transcription factor TFIIIC complex"/>
    <property type="evidence" value="ECO:0007669"/>
    <property type="project" value="TreeGrafter"/>
</dbReference>
<dbReference type="FunFam" id="1.25.40.10:FF:000128">
    <property type="entry name" value="General transcription factor IIIC, polypeptide 3, 102kDa"/>
    <property type="match status" value="1"/>
</dbReference>
<dbReference type="FunFam" id="1.25.40.10:FF:000116">
    <property type="entry name" value="General transcription factor 3C polypeptide 3"/>
    <property type="match status" value="1"/>
</dbReference>
<feature type="compositionally biased region" description="Basic residues" evidence="2">
    <location>
        <begin position="133"/>
        <end position="148"/>
    </location>
</feature>
<feature type="compositionally biased region" description="Acidic residues" evidence="2">
    <location>
        <begin position="35"/>
        <end position="49"/>
    </location>
</feature>
<name>A0A4V6ALZ9_COLLU</name>
<accession>A0A4V6ALZ9</accession>
<feature type="compositionally biased region" description="Basic and acidic residues" evidence="2">
    <location>
        <begin position="403"/>
        <end position="421"/>
    </location>
</feature>
<keyword evidence="4" id="KW-1185">Reference proteome</keyword>
<keyword evidence="1" id="KW-0802">TPR repeat</keyword>
<dbReference type="SUPFAM" id="SSF48452">
    <property type="entry name" value="TPR-like"/>
    <property type="match status" value="3"/>
</dbReference>